<evidence type="ECO:0000313" key="2">
    <source>
        <dbReference type="Proteomes" id="UP000037035"/>
    </source>
</evidence>
<evidence type="ECO:0008006" key="3">
    <source>
        <dbReference type="Google" id="ProtNLM"/>
    </source>
</evidence>
<sequence>MYCVLLDFCPTAKKGIRLGYEKDFFSKLEAKRVACFRNFKFEKYTFPSMKHEKTSETSVCSYFLNVAKDSTNQENTDDNTPVLNIQEINSPNSTFWKKSINKEIPINMYGHEVWIIVKKSGEQSWINFTWVFKIKKDQLNLPVEYKARLCVKGFQQVK</sequence>
<dbReference type="EMBL" id="LAVV01009195">
    <property type="protein sequence ID" value="KNZ51032.1"/>
    <property type="molecule type" value="Genomic_DNA"/>
</dbReference>
<gene>
    <name evidence="1" type="ORF">VP01_4123g1</name>
</gene>
<keyword evidence="2" id="KW-1185">Reference proteome</keyword>
<comment type="caution">
    <text evidence="1">The sequence shown here is derived from an EMBL/GenBank/DDBJ whole genome shotgun (WGS) entry which is preliminary data.</text>
</comment>
<evidence type="ECO:0000313" key="1">
    <source>
        <dbReference type="EMBL" id="KNZ51032.1"/>
    </source>
</evidence>
<reference evidence="1 2" key="1">
    <citation type="submission" date="2015-08" db="EMBL/GenBank/DDBJ databases">
        <title>Next Generation Sequencing and Analysis of the Genome of Puccinia sorghi L Schw, the Causal Agent of Maize Common Rust.</title>
        <authorList>
            <person name="Rochi L."/>
            <person name="Burguener G."/>
            <person name="Darino M."/>
            <person name="Turjanski A."/>
            <person name="Kreff E."/>
            <person name="Dieguez M.J."/>
            <person name="Sacco F."/>
        </authorList>
    </citation>
    <scope>NUCLEOTIDE SEQUENCE [LARGE SCALE GENOMIC DNA]</scope>
    <source>
        <strain evidence="1 2">RO10H11247</strain>
    </source>
</reference>
<dbReference type="VEuPathDB" id="FungiDB:VP01_4123g1"/>
<accession>A0A0L6US16</accession>
<protein>
    <recommendedName>
        <fullName evidence="3">Reverse transcriptase Ty1/copia-type domain-containing protein</fullName>
    </recommendedName>
</protein>
<organism evidence="1 2">
    <name type="scientific">Puccinia sorghi</name>
    <dbReference type="NCBI Taxonomy" id="27349"/>
    <lineage>
        <taxon>Eukaryota</taxon>
        <taxon>Fungi</taxon>
        <taxon>Dikarya</taxon>
        <taxon>Basidiomycota</taxon>
        <taxon>Pucciniomycotina</taxon>
        <taxon>Pucciniomycetes</taxon>
        <taxon>Pucciniales</taxon>
        <taxon>Pucciniaceae</taxon>
        <taxon>Puccinia</taxon>
    </lineage>
</organism>
<dbReference type="AlphaFoldDB" id="A0A0L6US16"/>
<dbReference type="OrthoDB" id="4369552at2759"/>
<dbReference type="Proteomes" id="UP000037035">
    <property type="component" value="Unassembled WGS sequence"/>
</dbReference>
<feature type="non-terminal residue" evidence="1">
    <location>
        <position position="158"/>
    </location>
</feature>
<proteinExistence type="predicted"/>
<name>A0A0L6US16_9BASI</name>